<name>A0ABR4ADK6_9LECA</name>
<evidence type="ECO:0000313" key="2">
    <source>
        <dbReference type="EMBL" id="KAL2043843.1"/>
    </source>
</evidence>
<keyword evidence="3" id="KW-1185">Reference proteome</keyword>
<evidence type="ECO:0000313" key="3">
    <source>
        <dbReference type="Proteomes" id="UP001590950"/>
    </source>
</evidence>
<feature type="domain" description="FAD dependent oxidoreductase" evidence="1">
    <location>
        <begin position="36"/>
        <end position="420"/>
    </location>
</feature>
<evidence type="ECO:0000259" key="1">
    <source>
        <dbReference type="Pfam" id="PF01266"/>
    </source>
</evidence>
<gene>
    <name evidence="2" type="ORF">N7G274_003363</name>
</gene>
<organism evidence="2 3">
    <name type="scientific">Stereocaulon virgatum</name>
    <dbReference type="NCBI Taxonomy" id="373712"/>
    <lineage>
        <taxon>Eukaryota</taxon>
        <taxon>Fungi</taxon>
        <taxon>Dikarya</taxon>
        <taxon>Ascomycota</taxon>
        <taxon>Pezizomycotina</taxon>
        <taxon>Lecanoromycetes</taxon>
        <taxon>OSLEUM clade</taxon>
        <taxon>Lecanoromycetidae</taxon>
        <taxon>Lecanorales</taxon>
        <taxon>Lecanorineae</taxon>
        <taxon>Stereocaulaceae</taxon>
        <taxon>Stereocaulon</taxon>
    </lineage>
</organism>
<dbReference type="Pfam" id="PF01266">
    <property type="entry name" value="DAO"/>
    <property type="match status" value="1"/>
</dbReference>
<accession>A0ABR4ADK6</accession>
<protein>
    <recommendedName>
        <fullName evidence="1">FAD dependent oxidoreductase domain-containing protein</fullName>
    </recommendedName>
</protein>
<dbReference type="PANTHER" id="PTHR13847">
    <property type="entry name" value="SARCOSINE DEHYDROGENASE-RELATED"/>
    <property type="match status" value="1"/>
</dbReference>
<dbReference type="Proteomes" id="UP001590950">
    <property type="component" value="Unassembled WGS sequence"/>
</dbReference>
<dbReference type="EMBL" id="JBEFKJ010000010">
    <property type="protein sequence ID" value="KAL2043843.1"/>
    <property type="molecule type" value="Genomic_DNA"/>
</dbReference>
<dbReference type="SUPFAM" id="SSF51905">
    <property type="entry name" value="FAD/NAD(P)-binding domain"/>
    <property type="match status" value="1"/>
</dbReference>
<proteinExistence type="predicted"/>
<sequence length="491" mass="53362">MANLPSEKSSASFWHSEPSEFLLGHRTTAALPKEADVVIVGSGITGASAARFLAEDRRSRGLSVVMLEAREACWGATGRNGGHCQPLLFERGPDVSAFELRNYHTIESYIADNNITCEWRAIPGCRSFWTEGLAKAAAKDVEELQHAAPEIGKQVKIIEEEDEIRKLRVNGAPGVTLTAVAASLWPYKLIAFILEKLIKEQSLNLQTQTPVTQIKTLKPGMVGIARGFRHTLHTPRGPIHARHLILATNGYTSHLLPTFTSLIVPERGIMTALLPPKDSSILATSHGFVGANGGNPIHDDYLCQRPFSGVSNAKGHLMFGGGTVGKTMKMVGEDDDSVIDKGSVQYLKKALLGLLVLGGDTEGLEELEASHAWSGIWGTSIDHHPWVGAVPDMPNIWLAGGYSGHGMPNATLCGKAVVDMMLAQERGQSLNTVQEQMVNSGDLPKSYLITKERIERCKQLDSVEVQDFKAMEGLKYFALPDLNYQQPGAKL</sequence>
<reference evidence="2 3" key="1">
    <citation type="submission" date="2024-09" db="EMBL/GenBank/DDBJ databases">
        <title>Rethinking Asexuality: The Enigmatic Case of Functional Sexual Genes in Lepraria (Stereocaulaceae).</title>
        <authorList>
            <person name="Doellman M."/>
            <person name="Sun Y."/>
            <person name="Barcenas-Pena A."/>
            <person name="Lumbsch H.T."/>
            <person name="Grewe F."/>
        </authorList>
    </citation>
    <scope>NUCLEOTIDE SEQUENCE [LARGE SCALE GENOMIC DNA]</scope>
    <source>
        <strain evidence="2 3">Mercado 3170</strain>
    </source>
</reference>
<comment type="caution">
    <text evidence="2">The sequence shown here is derived from an EMBL/GenBank/DDBJ whole genome shotgun (WGS) entry which is preliminary data.</text>
</comment>
<dbReference type="InterPro" id="IPR006076">
    <property type="entry name" value="FAD-dep_OxRdtase"/>
</dbReference>
<dbReference type="PANTHER" id="PTHR13847:SF129">
    <property type="entry name" value="FAD DEPENDENT OXIDOREDUCTASE"/>
    <property type="match status" value="1"/>
</dbReference>
<dbReference type="InterPro" id="IPR036188">
    <property type="entry name" value="FAD/NAD-bd_sf"/>
</dbReference>
<dbReference type="Gene3D" id="3.50.50.60">
    <property type="entry name" value="FAD/NAD(P)-binding domain"/>
    <property type="match status" value="1"/>
</dbReference>
<dbReference type="Gene3D" id="3.30.9.10">
    <property type="entry name" value="D-Amino Acid Oxidase, subunit A, domain 2"/>
    <property type="match status" value="1"/>
</dbReference>